<keyword evidence="3 10" id="KW-0813">Transport</keyword>
<reference evidence="14 15" key="1">
    <citation type="submission" date="2018-08" db="EMBL/GenBank/DDBJ databases">
        <authorList>
            <person name="Khan S.A."/>
            <person name="Jeon C.O."/>
            <person name="Chun B.H."/>
            <person name="Jeong S.E."/>
        </authorList>
    </citation>
    <scope>NUCLEOTIDE SEQUENCE [LARGE SCALE GENOMIC DNA]</scope>
    <source>
        <strain evidence="14 15">S-16</strain>
    </source>
</reference>
<comment type="subcellular location">
    <subcellularLocation>
        <location evidence="1 10">Cell outer membrane</location>
        <topology evidence="1 10">Multi-pass membrane protein</topology>
    </subcellularLocation>
</comment>
<dbReference type="PROSITE" id="PS52016">
    <property type="entry name" value="TONB_DEPENDENT_REC_3"/>
    <property type="match status" value="1"/>
</dbReference>
<evidence type="ECO:0000256" key="3">
    <source>
        <dbReference type="ARBA" id="ARBA00022448"/>
    </source>
</evidence>
<dbReference type="Pfam" id="PF00593">
    <property type="entry name" value="TonB_dep_Rec_b-barrel"/>
    <property type="match status" value="1"/>
</dbReference>
<keyword evidence="8 14" id="KW-0675">Receptor</keyword>
<evidence type="ECO:0000256" key="5">
    <source>
        <dbReference type="ARBA" id="ARBA00022692"/>
    </source>
</evidence>
<evidence type="ECO:0000313" key="15">
    <source>
        <dbReference type="Proteomes" id="UP000267464"/>
    </source>
</evidence>
<keyword evidence="7 10" id="KW-0472">Membrane</keyword>
<evidence type="ECO:0000256" key="2">
    <source>
        <dbReference type="ARBA" id="ARBA00009810"/>
    </source>
</evidence>
<evidence type="ECO:0000313" key="14">
    <source>
        <dbReference type="EMBL" id="RQP21663.1"/>
    </source>
</evidence>
<dbReference type="InterPro" id="IPR036942">
    <property type="entry name" value="Beta-barrel_TonB_sf"/>
</dbReference>
<accession>A0A3N7HJH3</accession>
<comment type="similarity">
    <text evidence="2 10 11">Belongs to the TonB-dependent receptor family.</text>
</comment>
<keyword evidence="4 10" id="KW-1134">Transmembrane beta strand</keyword>
<evidence type="ECO:0000256" key="9">
    <source>
        <dbReference type="ARBA" id="ARBA00023237"/>
    </source>
</evidence>
<dbReference type="CDD" id="cd01347">
    <property type="entry name" value="ligand_gated_channel"/>
    <property type="match status" value="1"/>
</dbReference>
<dbReference type="PANTHER" id="PTHR47234:SF2">
    <property type="entry name" value="TONB-DEPENDENT RECEPTOR"/>
    <property type="match status" value="1"/>
</dbReference>
<feature type="domain" description="TonB-dependent receptor-like beta-barrel" evidence="12">
    <location>
        <begin position="384"/>
        <end position="875"/>
    </location>
</feature>
<dbReference type="SUPFAM" id="SSF56935">
    <property type="entry name" value="Porins"/>
    <property type="match status" value="1"/>
</dbReference>
<dbReference type="Gene3D" id="2.40.170.20">
    <property type="entry name" value="TonB-dependent receptor, beta-barrel domain"/>
    <property type="match status" value="1"/>
</dbReference>
<dbReference type="Pfam" id="PF07715">
    <property type="entry name" value="Plug"/>
    <property type="match status" value="1"/>
</dbReference>
<dbReference type="EMBL" id="QUSW01000010">
    <property type="protein sequence ID" value="RQP21663.1"/>
    <property type="molecule type" value="Genomic_DNA"/>
</dbReference>
<protein>
    <submittedName>
        <fullName evidence="14">TonB-dependent receptor</fullName>
    </submittedName>
</protein>
<dbReference type="InterPro" id="IPR012910">
    <property type="entry name" value="Plug_dom"/>
</dbReference>
<keyword evidence="9 10" id="KW-0998">Cell outer membrane</keyword>
<proteinExistence type="inferred from homology"/>
<dbReference type="Gene3D" id="2.170.130.10">
    <property type="entry name" value="TonB-dependent receptor, plug domain"/>
    <property type="match status" value="1"/>
</dbReference>
<dbReference type="PANTHER" id="PTHR47234">
    <property type="match status" value="1"/>
</dbReference>
<evidence type="ECO:0000256" key="11">
    <source>
        <dbReference type="RuleBase" id="RU003357"/>
    </source>
</evidence>
<evidence type="ECO:0000256" key="1">
    <source>
        <dbReference type="ARBA" id="ARBA00004571"/>
    </source>
</evidence>
<evidence type="ECO:0000259" key="12">
    <source>
        <dbReference type="Pfam" id="PF00593"/>
    </source>
</evidence>
<keyword evidence="15" id="KW-1185">Reference proteome</keyword>
<evidence type="ECO:0000256" key="10">
    <source>
        <dbReference type="PROSITE-ProRule" id="PRU01360"/>
    </source>
</evidence>
<evidence type="ECO:0000256" key="8">
    <source>
        <dbReference type="ARBA" id="ARBA00023170"/>
    </source>
</evidence>
<feature type="domain" description="TonB-dependent receptor plug" evidence="13">
    <location>
        <begin position="70"/>
        <end position="180"/>
    </location>
</feature>
<dbReference type="GO" id="GO:0009279">
    <property type="term" value="C:cell outer membrane"/>
    <property type="evidence" value="ECO:0007669"/>
    <property type="project" value="UniProtKB-SubCell"/>
</dbReference>
<organism evidence="14 15">
    <name type="scientific">Piscinibacter terrae</name>
    <dbReference type="NCBI Taxonomy" id="2496871"/>
    <lineage>
        <taxon>Bacteria</taxon>
        <taxon>Pseudomonadati</taxon>
        <taxon>Pseudomonadota</taxon>
        <taxon>Betaproteobacteria</taxon>
        <taxon>Burkholderiales</taxon>
        <taxon>Sphaerotilaceae</taxon>
        <taxon>Piscinibacter</taxon>
    </lineage>
</organism>
<evidence type="ECO:0000256" key="7">
    <source>
        <dbReference type="ARBA" id="ARBA00023136"/>
    </source>
</evidence>
<dbReference type="InterPro" id="IPR000531">
    <property type="entry name" value="Beta-barrel_TonB"/>
</dbReference>
<sequence length="914" mass="98196">MFGPWSGRRCDSADHQPTRNSMFRHTKTCAAALLALGGSSFLLPALAQQQLQRVEITGSNLKRTVDSEEALPVTIINVEQLRQSGVTSVEQVVQMLSTSQSSNVGSNSIGSSTGGATYANLRGIGTNKTLVLLNGRRVAAFAFNVNAVDLNAIPFAAVERVEVLRDGASAIYGTDAIGGVINFITKREYKGVTLSAEMTKPQKTGGDTDRANILFGFGNLEENGSNVWISFDRSHQKRVRALDRDFARTGVIPSKGVSGTSPTTFPGNFTQGSVAANPSAPDCAPPLSLPSPTSAGTCVFDFSATIDIIPEVKTETLAGRATFKVFKDSLLSVEVVSTDNDNISRVAPDPVAGISIPAGSPSYPVGTFPGLDTTKPVTAAWRMVPAGSRTNQALSHADRLVFDLTGTLAGMDYRAGLYYTDNTAQDGAIDGYVNAPFVRSEVAAGRLNPFVPATPAQLAIIETAKRRGTFATAEGTTQGADFRLSRDLFEMSGGTAAISGGAEFRKEFYRNDTDDAVVRAIPSAGRSPNHVSGDRKVLAFTTEAVLPVTKMLEVQLAARYDDYSDAGSTFNPKIGFRLQPTKNLVLRGSANTGFKAPTLDDLYAPQTITFATSSSNDPILCPGGVVNVAAGGVKSRDCGAQVQVQQGGNTKLKPEKSKTFTLGLAFEPVKNLTMSADYWNIKLKDQINALPQASIIANYIQYADRFHRCKDLPLDVQANLNRCLAGDTNSNAIGYITATQDNLGRVETDGIDFTAAYSFPLAGGNLALTWDGTWIRSYKYQNSPTDPMRENVGVYIDSSPVFRWQHTVSGTYAIGNWSSRLALRHKTGYYDKNDPASVVGGPSFYQSVKPYTLVDFAVSTKPIKGMSLTVGVKNLFDTDPPFSNQTDRSQRGFDPRYTDPLGRTFFVRGSYSFM</sequence>
<dbReference type="InterPro" id="IPR039426">
    <property type="entry name" value="TonB-dep_rcpt-like"/>
</dbReference>
<evidence type="ECO:0000259" key="13">
    <source>
        <dbReference type="Pfam" id="PF07715"/>
    </source>
</evidence>
<gene>
    <name evidence="14" type="ORF">DZC73_27545</name>
</gene>
<dbReference type="Proteomes" id="UP000267464">
    <property type="component" value="Unassembled WGS sequence"/>
</dbReference>
<reference evidence="14 15" key="2">
    <citation type="submission" date="2018-12" db="EMBL/GenBank/DDBJ databases">
        <title>Rhizobacter gummiphilus sp. nov., a rubber-degrading bacterium isolated from the soil of a botanical garden in Japan.</title>
        <authorList>
            <person name="Shunsuke S.S."/>
        </authorList>
    </citation>
    <scope>NUCLEOTIDE SEQUENCE [LARGE SCALE GENOMIC DNA]</scope>
    <source>
        <strain evidence="14 15">S-16</strain>
    </source>
</reference>
<dbReference type="InterPro" id="IPR037066">
    <property type="entry name" value="Plug_dom_sf"/>
</dbReference>
<keyword evidence="5 10" id="KW-0812">Transmembrane</keyword>
<evidence type="ECO:0000256" key="6">
    <source>
        <dbReference type="ARBA" id="ARBA00023077"/>
    </source>
</evidence>
<comment type="caution">
    <text evidence="14">The sequence shown here is derived from an EMBL/GenBank/DDBJ whole genome shotgun (WGS) entry which is preliminary data.</text>
</comment>
<name>A0A3N7HJH3_9BURK</name>
<evidence type="ECO:0000256" key="4">
    <source>
        <dbReference type="ARBA" id="ARBA00022452"/>
    </source>
</evidence>
<keyword evidence="6 11" id="KW-0798">TonB box</keyword>
<dbReference type="AlphaFoldDB" id="A0A3N7HJH3"/>